<keyword evidence="1" id="KW-0496">Mitochondrion</keyword>
<dbReference type="EMBL" id="KY774314">
    <property type="protein sequence ID" value="ART32421.1"/>
    <property type="molecule type" value="Genomic_DNA"/>
</dbReference>
<proteinExistence type="predicted"/>
<geneLocation type="mitochondrion" evidence="1"/>
<protein>
    <submittedName>
        <fullName evidence="1">Uncharacterized protein</fullName>
    </submittedName>
</protein>
<reference evidence="1" key="1">
    <citation type="submission" date="2017-03" db="EMBL/GenBank/DDBJ databases">
        <title>The mitochondrial genome of the carnivorous plant Utricularia reniformis (Lentibulariaceae): structure, comparative analysis and evolutionary landmarks.</title>
        <authorList>
            <person name="Silva S.R."/>
            <person name="Alvarenga D.O."/>
            <person name="Michael T.P."/>
            <person name="Miranda V.F.O."/>
            <person name="Varani A.M."/>
        </authorList>
    </citation>
    <scope>NUCLEOTIDE SEQUENCE</scope>
</reference>
<evidence type="ECO:0000313" key="1">
    <source>
        <dbReference type="EMBL" id="ART32421.1"/>
    </source>
</evidence>
<dbReference type="AlphaFoldDB" id="A0A1Y0B4R9"/>
<sequence>MLPFTYQLIRCSTKGYENDGFYFSPISVTQCVLYFSATYLILNSLLLFCPFPMVEHFVHELLSHAKKE</sequence>
<organism evidence="1">
    <name type="scientific">Utricularia reniformis</name>
    <dbReference type="NCBI Taxonomy" id="192314"/>
    <lineage>
        <taxon>Eukaryota</taxon>
        <taxon>Viridiplantae</taxon>
        <taxon>Streptophyta</taxon>
        <taxon>Embryophyta</taxon>
        <taxon>Tracheophyta</taxon>
        <taxon>Spermatophyta</taxon>
        <taxon>Magnoliopsida</taxon>
        <taxon>eudicotyledons</taxon>
        <taxon>Gunneridae</taxon>
        <taxon>Pentapetalae</taxon>
        <taxon>asterids</taxon>
        <taxon>lamiids</taxon>
        <taxon>Lamiales</taxon>
        <taxon>Lentibulariaceae</taxon>
        <taxon>Utricularia</taxon>
    </lineage>
</organism>
<gene>
    <name evidence="1" type="ORF">AEK19_MT2276</name>
</gene>
<name>A0A1Y0B4R9_9LAMI</name>
<accession>A0A1Y0B4R9</accession>